<accession>A0A8D3AQY1</accession>
<dbReference type="Proteomes" id="UP000694558">
    <property type="component" value="Chromosome 11"/>
</dbReference>
<dbReference type="Ensembl" id="ENSSMAT00000022344.2">
    <property type="protein sequence ID" value="ENSSMAP00000022087.2"/>
    <property type="gene ID" value="ENSSMAG00000013518.2"/>
</dbReference>
<feature type="domain" description="Rad21/Rec8-like protein C-terminal eukaryotic" evidence="2">
    <location>
        <begin position="14"/>
        <end position="66"/>
    </location>
</feature>
<proteinExistence type="predicted"/>
<evidence type="ECO:0000259" key="2">
    <source>
        <dbReference type="Pfam" id="PF04824"/>
    </source>
</evidence>
<reference evidence="3" key="2">
    <citation type="submission" date="2025-08" db="UniProtKB">
        <authorList>
            <consortium name="Ensembl"/>
        </authorList>
    </citation>
    <scope>IDENTIFICATION</scope>
</reference>
<dbReference type="InterPro" id="IPR039781">
    <property type="entry name" value="Rad21/Rec8-like"/>
</dbReference>
<dbReference type="SUPFAM" id="SSF46785">
    <property type="entry name" value="Winged helix' DNA-binding domain"/>
    <property type="match status" value="1"/>
</dbReference>
<dbReference type="GO" id="GO:0007062">
    <property type="term" value="P:sister chromatid cohesion"/>
    <property type="evidence" value="ECO:0007669"/>
    <property type="project" value="InterPro"/>
</dbReference>
<dbReference type="GO" id="GO:0008278">
    <property type="term" value="C:cohesin complex"/>
    <property type="evidence" value="ECO:0007669"/>
    <property type="project" value="InterPro"/>
</dbReference>
<organism evidence="3 4">
    <name type="scientific">Scophthalmus maximus</name>
    <name type="common">Turbot</name>
    <name type="synonym">Psetta maxima</name>
    <dbReference type="NCBI Taxonomy" id="52904"/>
    <lineage>
        <taxon>Eukaryota</taxon>
        <taxon>Metazoa</taxon>
        <taxon>Chordata</taxon>
        <taxon>Craniata</taxon>
        <taxon>Vertebrata</taxon>
        <taxon>Euteleostomi</taxon>
        <taxon>Actinopterygii</taxon>
        <taxon>Neopterygii</taxon>
        <taxon>Teleostei</taxon>
        <taxon>Neoteleostei</taxon>
        <taxon>Acanthomorphata</taxon>
        <taxon>Carangaria</taxon>
        <taxon>Pleuronectiformes</taxon>
        <taxon>Pleuronectoidei</taxon>
        <taxon>Scophthalmidae</taxon>
        <taxon>Scophthalmus</taxon>
    </lineage>
</organism>
<feature type="region of interest" description="Disordered" evidence="1">
    <location>
        <begin position="53"/>
        <end position="73"/>
    </location>
</feature>
<dbReference type="PANTHER" id="PTHR12585:SF54">
    <property type="entry name" value="RAD21 COHESIN COMPLEX COMPONENT LIKE 1 ISOFORM X1"/>
    <property type="match status" value="1"/>
</dbReference>
<dbReference type="GO" id="GO:0003682">
    <property type="term" value="F:chromatin binding"/>
    <property type="evidence" value="ECO:0007669"/>
    <property type="project" value="TreeGrafter"/>
</dbReference>
<sequence>MLHSHLLDIRTSHVTSFSLQTLCEGNTRSQAAATFFCLLVLKKQQALQLHQSAPYQDVRASPGPTFYHQQSAS</sequence>
<evidence type="ECO:0000313" key="3">
    <source>
        <dbReference type="Ensembl" id="ENSSMAP00000022087.2"/>
    </source>
</evidence>
<name>A0A8D3AQY1_SCOMX</name>
<dbReference type="GeneTree" id="ENSGT00940000177392"/>
<dbReference type="AlphaFoldDB" id="A0A8D3AQY1"/>
<evidence type="ECO:0000256" key="1">
    <source>
        <dbReference type="SAM" id="MobiDB-lite"/>
    </source>
</evidence>
<dbReference type="InterPro" id="IPR006909">
    <property type="entry name" value="Rad21/Rec8_C_eu"/>
</dbReference>
<dbReference type="InterPro" id="IPR036390">
    <property type="entry name" value="WH_DNA-bd_sf"/>
</dbReference>
<dbReference type="Pfam" id="PF04824">
    <property type="entry name" value="Rad21_Rec8"/>
    <property type="match status" value="1"/>
</dbReference>
<dbReference type="GO" id="GO:1990414">
    <property type="term" value="P:replication-born double-strand break repair via sister chromatid exchange"/>
    <property type="evidence" value="ECO:0007669"/>
    <property type="project" value="TreeGrafter"/>
</dbReference>
<evidence type="ECO:0000313" key="4">
    <source>
        <dbReference type="Proteomes" id="UP000694558"/>
    </source>
</evidence>
<dbReference type="Gene3D" id="1.10.10.580">
    <property type="entry name" value="Structural maintenance of chromosome 1. Chain E"/>
    <property type="match status" value="1"/>
</dbReference>
<dbReference type="InterPro" id="IPR023093">
    <property type="entry name" value="ScpA-like_C"/>
</dbReference>
<dbReference type="PANTHER" id="PTHR12585">
    <property type="entry name" value="SCC1 / RAD21 FAMILY MEMBER"/>
    <property type="match status" value="1"/>
</dbReference>
<reference evidence="3" key="1">
    <citation type="submission" date="2023-05" db="EMBL/GenBank/DDBJ databases">
        <title>High-quality long-read genome of Scophthalmus maximus.</title>
        <authorList>
            <person name="Lien S."/>
            <person name="Martinez P."/>
        </authorList>
    </citation>
    <scope>NUCLEOTIDE SEQUENCE [LARGE SCALE GENOMIC DNA]</scope>
</reference>
<protein>
    <recommendedName>
        <fullName evidence="2">Rad21/Rec8-like protein C-terminal eukaryotic domain-containing protein</fullName>
    </recommendedName>
</protein>